<feature type="binding site" evidence="1">
    <location>
        <position position="190"/>
    </location>
    <ligand>
        <name>Zn(2+)</name>
        <dbReference type="ChEBI" id="CHEBI:29105"/>
        <note>catalytic</note>
    </ligand>
</feature>
<dbReference type="CDD" id="cd04280">
    <property type="entry name" value="ZnMc_astacin_like"/>
    <property type="match status" value="1"/>
</dbReference>
<dbReference type="Gene3D" id="3.40.390.10">
    <property type="entry name" value="Collagenase (Catalytic Domain)"/>
    <property type="match status" value="1"/>
</dbReference>
<organism evidence="3 4">
    <name type="scientific">Autumnicola edwardsiae</name>
    <dbReference type="NCBI Taxonomy" id="3075594"/>
    <lineage>
        <taxon>Bacteria</taxon>
        <taxon>Pseudomonadati</taxon>
        <taxon>Bacteroidota</taxon>
        <taxon>Flavobacteriia</taxon>
        <taxon>Flavobacteriales</taxon>
        <taxon>Flavobacteriaceae</taxon>
        <taxon>Autumnicola</taxon>
    </lineage>
</organism>
<dbReference type="EMBL" id="JAVRHP010000024">
    <property type="protein sequence ID" value="MDT0649791.1"/>
    <property type="molecule type" value="Genomic_DNA"/>
</dbReference>
<dbReference type="PANTHER" id="PTHR10127:SF850">
    <property type="entry name" value="METALLOENDOPEPTIDASE"/>
    <property type="match status" value="1"/>
</dbReference>
<dbReference type="InterPro" id="IPR034035">
    <property type="entry name" value="Astacin-like_dom"/>
</dbReference>
<feature type="active site" evidence="1">
    <location>
        <position position="191"/>
    </location>
</feature>
<dbReference type="Proteomes" id="UP001248819">
    <property type="component" value="Unassembled WGS sequence"/>
</dbReference>
<dbReference type="PRINTS" id="PR00480">
    <property type="entry name" value="ASTACIN"/>
</dbReference>
<keyword evidence="1" id="KW-0479">Metal-binding</keyword>
<dbReference type="InterPro" id="IPR006026">
    <property type="entry name" value="Peptidase_Metallo"/>
</dbReference>
<keyword evidence="1" id="KW-0645">Protease</keyword>
<dbReference type="PANTHER" id="PTHR10127">
    <property type="entry name" value="DISCOIDIN, CUB, EGF, LAMININ , AND ZINC METALLOPROTEASE DOMAIN CONTAINING"/>
    <property type="match status" value="1"/>
</dbReference>
<protein>
    <submittedName>
        <fullName evidence="3">M12 family metallopeptidase</fullName>
    </submittedName>
</protein>
<dbReference type="PROSITE" id="PS51257">
    <property type="entry name" value="PROKAR_LIPOPROTEIN"/>
    <property type="match status" value="1"/>
</dbReference>
<feature type="binding site" evidence="1">
    <location>
        <position position="200"/>
    </location>
    <ligand>
        <name>Zn(2+)</name>
        <dbReference type="ChEBI" id="CHEBI:29105"/>
        <note>catalytic</note>
    </ligand>
</feature>
<keyword evidence="4" id="KW-1185">Reference proteome</keyword>
<dbReference type="RefSeq" id="WP_311483950.1">
    <property type="nucleotide sequence ID" value="NZ_JAVRHP010000024.1"/>
</dbReference>
<evidence type="ECO:0000313" key="3">
    <source>
        <dbReference type="EMBL" id="MDT0649791.1"/>
    </source>
</evidence>
<keyword evidence="1" id="KW-0482">Metalloprotease</keyword>
<keyword evidence="1" id="KW-0378">Hydrolase</keyword>
<comment type="cofactor">
    <cofactor evidence="1">
        <name>Zn(2+)</name>
        <dbReference type="ChEBI" id="CHEBI:29105"/>
    </cofactor>
    <text evidence="1">Binds 1 zinc ion per subunit.</text>
</comment>
<name>A0ABU3CTU8_9FLAO</name>
<feature type="domain" description="Peptidase M12A" evidence="2">
    <location>
        <begin position="103"/>
        <end position="293"/>
    </location>
</feature>
<gene>
    <name evidence="3" type="ORF">RM529_06530</name>
</gene>
<proteinExistence type="predicted"/>
<comment type="caution">
    <text evidence="1">Lacks conserved residue(s) required for the propagation of feature annotation.</text>
</comment>
<dbReference type="PROSITE" id="PS51864">
    <property type="entry name" value="ASTACIN"/>
    <property type="match status" value="1"/>
</dbReference>
<dbReference type="InterPro" id="IPR001506">
    <property type="entry name" value="Peptidase_M12A"/>
</dbReference>
<reference evidence="3 4" key="1">
    <citation type="submission" date="2023-09" db="EMBL/GenBank/DDBJ databases">
        <authorList>
            <person name="Rey-Velasco X."/>
        </authorList>
    </citation>
    <scope>NUCLEOTIDE SEQUENCE [LARGE SCALE GENOMIC DNA]</scope>
    <source>
        <strain evidence="3 4">F297</strain>
    </source>
</reference>
<keyword evidence="1" id="KW-0862">Zinc</keyword>
<dbReference type="SUPFAM" id="SSF55486">
    <property type="entry name" value="Metalloproteases ('zincins'), catalytic domain"/>
    <property type="match status" value="1"/>
</dbReference>
<evidence type="ECO:0000256" key="1">
    <source>
        <dbReference type="PROSITE-ProRule" id="PRU01211"/>
    </source>
</evidence>
<sequence>MRKFKFLFVLPVLGILACSEDPIAENQESAEESQKNLFNQNLTEVAYPDQSGPTSQVYFAGQKLPVEEIKNAYVYQGDIIFPKNMVNLQPKKVVYQEGDTPQKSTGRTSGLWPENTVYYQLDSNLSNQERVYDAIEHWEKNTPLQFVERSGESDYIYFTSGAGCASYIGKIGGRQEITLARGCSTGNTIHEIGHAVGLWHEQSRVDRDKHVNILYENIENGREHNFETYEEMGYDGEEFTTNLDFNSIMMYSSYSFSKNGQPTIVRNNGSSYSVQRNKLSSGDVKGIESMYPSTSVGTPEEPVEENYINGEHYTLSGLTVLRYNDSWYYGSMFGWRKVKLVRDNWYWV</sequence>
<dbReference type="SMART" id="SM00235">
    <property type="entry name" value="ZnMc"/>
    <property type="match status" value="1"/>
</dbReference>
<comment type="caution">
    <text evidence="3">The sequence shown here is derived from an EMBL/GenBank/DDBJ whole genome shotgun (WGS) entry which is preliminary data.</text>
</comment>
<dbReference type="InterPro" id="IPR024079">
    <property type="entry name" value="MetalloPept_cat_dom_sf"/>
</dbReference>
<evidence type="ECO:0000313" key="4">
    <source>
        <dbReference type="Proteomes" id="UP001248819"/>
    </source>
</evidence>
<dbReference type="Pfam" id="PF01400">
    <property type="entry name" value="Astacin"/>
    <property type="match status" value="1"/>
</dbReference>
<feature type="binding site" evidence="1">
    <location>
        <position position="194"/>
    </location>
    <ligand>
        <name>Zn(2+)</name>
        <dbReference type="ChEBI" id="CHEBI:29105"/>
        <note>catalytic</note>
    </ligand>
</feature>
<accession>A0ABU3CTU8</accession>
<evidence type="ECO:0000259" key="2">
    <source>
        <dbReference type="PROSITE" id="PS51864"/>
    </source>
</evidence>